<keyword evidence="5" id="KW-1185">Reference proteome</keyword>
<evidence type="ECO:0000313" key="5">
    <source>
        <dbReference type="Proteomes" id="UP001320544"/>
    </source>
</evidence>
<dbReference type="Proteomes" id="UP001320544">
    <property type="component" value="Chromosome"/>
</dbReference>
<keyword evidence="2" id="KW-0732">Signal</keyword>
<feature type="domain" description="Transcobalamin-like C-terminal" evidence="3">
    <location>
        <begin position="155"/>
        <end position="223"/>
    </location>
</feature>
<organism evidence="4 5">
    <name type="scientific">Raoultibacter timonensis</name>
    <dbReference type="NCBI Taxonomy" id="1907662"/>
    <lineage>
        <taxon>Bacteria</taxon>
        <taxon>Bacillati</taxon>
        <taxon>Actinomycetota</taxon>
        <taxon>Coriobacteriia</taxon>
        <taxon>Eggerthellales</taxon>
        <taxon>Eggerthellaceae</taxon>
        <taxon>Raoultibacter</taxon>
    </lineage>
</organism>
<sequence length="225" mass="21627">MAAAVAIMAVCLIGFSALHLSGGIDTDVFLQTTAGSSQSGSLSSGGDDGPDRGEGGAAFDGADEAEAEPNDSASVPDGLGGEAGYGSPPAAGSAGSVDCLGESSAESASDGPGGGSGQSAAQNQAPATVTVSVSVSSANADGSVFGGANPTFPQGATAYDALCATGLPVAASGGYVSSIGGLSERDSRYGPSSGWTYSVNGSFPSVACTEYVLDDGDAVRWIYVV</sequence>
<feature type="compositionally biased region" description="Low complexity" evidence="1">
    <location>
        <begin position="35"/>
        <end position="45"/>
    </location>
</feature>
<dbReference type="InterPro" id="IPR027954">
    <property type="entry name" value="Transcobalamin-like_C"/>
</dbReference>
<dbReference type="Pfam" id="PF14478">
    <property type="entry name" value="DUF4430"/>
    <property type="match status" value="1"/>
</dbReference>
<dbReference type="EMBL" id="AP025564">
    <property type="protein sequence ID" value="BDE95062.1"/>
    <property type="molecule type" value="Genomic_DNA"/>
</dbReference>
<feature type="signal peptide" evidence="2">
    <location>
        <begin position="1"/>
        <end position="21"/>
    </location>
</feature>
<feature type="chain" id="PRO_5047082431" description="Transcobalamin-like C-terminal domain-containing protein" evidence="2">
    <location>
        <begin position="22"/>
        <end position="225"/>
    </location>
</feature>
<dbReference type="Gene3D" id="2.170.130.30">
    <property type="match status" value="1"/>
</dbReference>
<feature type="compositionally biased region" description="Low complexity" evidence="1">
    <location>
        <begin position="85"/>
        <end position="110"/>
    </location>
</feature>
<evidence type="ECO:0000259" key="3">
    <source>
        <dbReference type="Pfam" id="PF14478"/>
    </source>
</evidence>
<accession>A0ABN6MAI7</accession>
<name>A0ABN6MAI7_9ACTN</name>
<feature type="region of interest" description="Disordered" evidence="1">
    <location>
        <begin position="35"/>
        <end position="125"/>
    </location>
</feature>
<protein>
    <recommendedName>
        <fullName evidence="3">Transcobalamin-like C-terminal domain-containing protein</fullName>
    </recommendedName>
</protein>
<reference evidence="4 5" key="1">
    <citation type="submission" date="2022-01" db="EMBL/GenBank/DDBJ databases">
        <title>Novel bile acid biosynthetic pathways are enriched in the microbiome of centenarians.</title>
        <authorList>
            <person name="Sato Y."/>
            <person name="Atarashi K."/>
            <person name="Plichta R.D."/>
            <person name="Arai Y."/>
            <person name="Sasajima S."/>
            <person name="Kearney M.S."/>
            <person name="Suda W."/>
            <person name="Takeshita K."/>
            <person name="Sasaki T."/>
            <person name="Okamoto S."/>
            <person name="Skelly N.A."/>
            <person name="Okamura Y."/>
            <person name="Vlamakis H."/>
            <person name="Li Y."/>
            <person name="Tanoue T."/>
            <person name="Takei H."/>
            <person name="Nittono H."/>
            <person name="Narushima S."/>
            <person name="Irie J."/>
            <person name="Itoh H."/>
            <person name="Moriya K."/>
            <person name="Sugiura Y."/>
            <person name="Suematsu M."/>
            <person name="Moritoki N."/>
            <person name="Shibata S."/>
            <person name="Littman R.D."/>
            <person name="Fischbach A.M."/>
            <person name="Uwamino Y."/>
            <person name="Inoue T."/>
            <person name="Honda A."/>
            <person name="Hattori M."/>
            <person name="Murai T."/>
            <person name="Xavier J.R."/>
            <person name="Hirose N."/>
            <person name="Honda K."/>
        </authorList>
    </citation>
    <scope>NUCLEOTIDE SEQUENCE [LARGE SCALE GENOMIC DNA]</scope>
    <source>
        <strain evidence="4 5">CE91-St30</strain>
    </source>
</reference>
<evidence type="ECO:0000256" key="1">
    <source>
        <dbReference type="SAM" id="MobiDB-lite"/>
    </source>
</evidence>
<evidence type="ECO:0000313" key="4">
    <source>
        <dbReference type="EMBL" id="BDE95062.1"/>
    </source>
</evidence>
<proteinExistence type="predicted"/>
<gene>
    <name evidence="4" type="ORF">CE91St30_03950</name>
</gene>
<evidence type="ECO:0000256" key="2">
    <source>
        <dbReference type="SAM" id="SignalP"/>
    </source>
</evidence>